<sequence length="117" mass="13404">MPLTQQEKATNRLRFEELGRGGNPNNPVIPSVDGAIDCTHIRLCHTKIWRPRGIISKPEKLFLLECTEDDPEIMILPYEPVPVAPPVQQPGGLAFRRELINRVFREVHDDEINTFHN</sequence>
<accession>A0ABQ8RZ02</accession>
<comment type="caution">
    <text evidence="1">The sequence shown here is derived from an EMBL/GenBank/DDBJ whole genome shotgun (WGS) entry which is preliminary data.</text>
</comment>
<dbReference type="Proteomes" id="UP001148838">
    <property type="component" value="Unassembled WGS sequence"/>
</dbReference>
<organism evidence="1 2">
    <name type="scientific">Periplaneta americana</name>
    <name type="common">American cockroach</name>
    <name type="synonym">Blatta americana</name>
    <dbReference type="NCBI Taxonomy" id="6978"/>
    <lineage>
        <taxon>Eukaryota</taxon>
        <taxon>Metazoa</taxon>
        <taxon>Ecdysozoa</taxon>
        <taxon>Arthropoda</taxon>
        <taxon>Hexapoda</taxon>
        <taxon>Insecta</taxon>
        <taxon>Pterygota</taxon>
        <taxon>Neoptera</taxon>
        <taxon>Polyneoptera</taxon>
        <taxon>Dictyoptera</taxon>
        <taxon>Blattodea</taxon>
        <taxon>Blattoidea</taxon>
        <taxon>Blattidae</taxon>
        <taxon>Blattinae</taxon>
        <taxon>Periplaneta</taxon>
    </lineage>
</organism>
<dbReference type="EMBL" id="JAJSOF020000039">
    <property type="protein sequence ID" value="KAJ4426892.1"/>
    <property type="molecule type" value="Genomic_DNA"/>
</dbReference>
<keyword evidence="2" id="KW-1185">Reference proteome</keyword>
<name>A0ABQ8RZ02_PERAM</name>
<gene>
    <name evidence="1" type="ORF">ANN_26691</name>
</gene>
<evidence type="ECO:0000313" key="1">
    <source>
        <dbReference type="EMBL" id="KAJ4426892.1"/>
    </source>
</evidence>
<protein>
    <submittedName>
        <fullName evidence="1">Uncharacterized protein</fullName>
    </submittedName>
</protein>
<evidence type="ECO:0000313" key="2">
    <source>
        <dbReference type="Proteomes" id="UP001148838"/>
    </source>
</evidence>
<proteinExistence type="predicted"/>
<reference evidence="1 2" key="1">
    <citation type="journal article" date="2022" name="Allergy">
        <title>Genome assembly and annotation of Periplaneta americana reveal a comprehensive cockroach allergen profile.</title>
        <authorList>
            <person name="Wang L."/>
            <person name="Xiong Q."/>
            <person name="Saelim N."/>
            <person name="Wang L."/>
            <person name="Nong W."/>
            <person name="Wan A.T."/>
            <person name="Shi M."/>
            <person name="Liu X."/>
            <person name="Cao Q."/>
            <person name="Hui J.H.L."/>
            <person name="Sookrung N."/>
            <person name="Leung T.F."/>
            <person name="Tungtrongchitr A."/>
            <person name="Tsui S.K.W."/>
        </authorList>
    </citation>
    <scope>NUCLEOTIDE SEQUENCE [LARGE SCALE GENOMIC DNA]</scope>
    <source>
        <strain evidence="1">PWHHKU_190912</strain>
    </source>
</reference>